<dbReference type="Proteomes" id="UP001597227">
    <property type="component" value="Unassembled WGS sequence"/>
</dbReference>
<feature type="transmembrane region" description="Helical" evidence="5">
    <location>
        <begin position="319"/>
        <end position="338"/>
    </location>
</feature>
<evidence type="ECO:0000256" key="3">
    <source>
        <dbReference type="ARBA" id="ARBA00023136"/>
    </source>
</evidence>
<dbReference type="RefSeq" id="WP_388041191.1">
    <property type="nucleotide sequence ID" value="NZ_JBHUEK010000031.1"/>
</dbReference>
<comment type="subcellular location">
    <subcellularLocation>
        <location evidence="4">Cell membrane</location>
    </subcellularLocation>
    <subcellularLocation>
        <location evidence="1">Membrane</location>
        <topology evidence="1">Multi-pass membrane protein</topology>
    </subcellularLocation>
</comment>
<keyword evidence="7" id="KW-1185">Reference proteome</keyword>
<keyword evidence="5" id="KW-1133">Transmembrane helix</keyword>
<dbReference type="PIRSF" id="PIRSF005690">
    <property type="entry name" value="GerBA"/>
    <property type="match status" value="1"/>
</dbReference>
<evidence type="ECO:0000256" key="5">
    <source>
        <dbReference type="SAM" id="Phobius"/>
    </source>
</evidence>
<feature type="transmembrane region" description="Helical" evidence="5">
    <location>
        <begin position="439"/>
        <end position="467"/>
    </location>
</feature>
<organism evidence="6 7">
    <name type="scientific">Fredinandcohnia salidurans</name>
    <dbReference type="NCBI Taxonomy" id="2595041"/>
    <lineage>
        <taxon>Bacteria</taxon>
        <taxon>Bacillati</taxon>
        <taxon>Bacillota</taxon>
        <taxon>Bacilli</taxon>
        <taxon>Bacillales</taxon>
        <taxon>Bacillaceae</taxon>
        <taxon>Fredinandcohnia</taxon>
    </lineage>
</organism>
<name>A0ABW4MVM6_9BACI</name>
<reference evidence="7" key="1">
    <citation type="journal article" date="2019" name="Int. J. Syst. Evol. Microbiol.">
        <title>The Global Catalogue of Microorganisms (GCM) 10K type strain sequencing project: providing services to taxonomists for standard genome sequencing and annotation.</title>
        <authorList>
            <consortium name="The Broad Institute Genomics Platform"/>
            <consortium name="The Broad Institute Genome Sequencing Center for Infectious Disease"/>
            <person name="Wu L."/>
            <person name="Ma J."/>
        </authorList>
    </citation>
    <scope>NUCLEOTIDE SEQUENCE [LARGE SCALE GENOMIC DNA]</scope>
    <source>
        <strain evidence="7">CCUG 15531</strain>
    </source>
</reference>
<dbReference type="InterPro" id="IPR004995">
    <property type="entry name" value="Spore_Ger"/>
</dbReference>
<comment type="caution">
    <text evidence="6">The sequence shown here is derived from an EMBL/GenBank/DDBJ whole genome shotgun (WGS) entry which is preliminary data.</text>
</comment>
<gene>
    <name evidence="6" type="ORF">ACFSFW_21360</name>
</gene>
<dbReference type="InterPro" id="IPR050768">
    <property type="entry name" value="UPF0353/GerABKA_families"/>
</dbReference>
<dbReference type="Pfam" id="PF03323">
    <property type="entry name" value="GerA"/>
    <property type="match status" value="1"/>
</dbReference>
<dbReference type="PANTHER" id="PTHR22550">
    <property type="entry name" value="SPORE GERMINATION PROTEIN"/>
    <property type="match status" value="1"/>
</dbReference>
<feature type="transmembrane region" description="Helical" evidence="5">
    <location>
        <begin position="276"/>
        <end position="298"/>
    </location>
</feature>
<proteinExistence type="inferred from homology"/>
<protein>
    <submittedName>
        <fullName evidence="6">Spore germination protein</fullName>
    </submittedName>
</protein>
<evidence type="ECO:0000256" key="2">
    <source>
        <dbReference type="ARBA" id="ARBA00005278"/>
    </source>
</evidence>
<feature type="transmembrane region" description="Helical" evidence="5">
    <location>
        <begin position="408"/>
        <end position="427"/>
    </location>
</feature>
<evidence type="ECO:0000256" key="4">
    <source>
        <dbReference type="PIRNR" id="PIRNR005690"/>
    </source>
</evidence>
<evidence type="ECO:0000313" key="6">
    <source>
        <dbReference type="EMBL" id="MFD1781209.1"/>
    </source>
</evidence>
<comment type="similarity">
    <text evidence="2 4">Belongs to the GerABKA family.</text>
</comment>
<accession>A0ABW4MVM6</accession>
<dbReference type="PANTHER" id="PTHR22550:SF5">
    <property type="entry name" value="LEUCINE ZIPPER PROTEIN 4"/>
    <property type="match status" value="1"/>
</dbReference>
<keyword evidence="3 4" id="KW-0472">Membrane</keyword>
<evidence type="ECO:0000256" key="1">
    <source>
        <dbReference type="ARBA" id="ARBA00004141"/>
    </source>
</evidence>
<keyword evidence="5" id="KW-0812">Transmembrane</keyword>
<sequence>MKKKLIQNYIDKFNNAKLDPEQYPEESAAEDMQVKNLEITRELQINISTLKKIYSIPENNDVKIHNFTIGGLNKKAALLFISTITDIDMISNHILEPLLNNESPLKEVQSIVQVQSFTEVKQIKEVINGANQGNTILLIDGEQKGYIIGTSDFQSRSVEKAESEVVLKGPKEAFNEKADTNISLIRKKIRNENLIVEHLTISERSNNELYILYIKDLTNEKMIKNVKERVSALDVDAIQNLSLLEQYIEERPKSIFPSILYTERPDRATSFLEDGYVALLMNNSPAALIVPATFWSFIHNPEDHYLRFIYGNFIRMLRVFSLFITLFASAIYVSVTNYHSEMVPTDLLLAISATREKVPFPSLIEIIMMEIAFELIREAGLRVPNPIGPTIGIVGALILGQAAVQANIVSPIVVIVVALGGLCSFTLSDVSMNFAIRIIRFGFILSAGFFGIYGMTALFTVGLFYMVSIKTFGVPYLSPMTPKYISSKDTIIRKLVKNERLRPGYLKPKDIIKKAEE</sequence>
<dbReference type="EMBL" id="JBHUEK010000031">
    <property type="protein sequence ID" value="MFD1781209.1"/>
    <property type="molecule type" value="Genomic_DNA"/>
</dbReference>
<evidence type="ECO:0000313" key="7">
    <source>
        <dbReference type="Proteomes" id="UP001597227"/>
    </source>
</evidence>